<feature type="signal peptide" evidence="1">
    <location>
        <begin position="1"/>
        <end position="30"/>
    </location>
</feature>
<dbReference type="Pfam" id="PF12915">
    <property type="entry name" value="DUF3833"/>
    <property type="match status" value="1"/>
</dbReference>
<dbReference type="Proteomes" id="UP000811844">
    <property type="component" value="Unassembled WGS sequence"/>
</dbReference>
<keyword evidence="3" id="KW-1185">Reference proteome</keyword>
<dbReference type="EMBL" id="JAAIKR010000001">
    <property type="protein sequence ID" value="MBR9726587.1"/>
    <property type="molecule type" value="Genomic_DNA"/>
</dbReference>
<keyword evidence="1" id="KW-0732">Signal</keyword>
<feature type="chain" id="PRO_5045561291" evidence="1">
    <location>
        <begin position="31"/>
        <end position="183"/>
    </location>
</feature>
<evidence type="ECO:0000313" key="2">
    <source>
        <dbReference type="EMBL" id="MBR9726587.1"/>
    </source>
</evidence>
<dbReference type="RefSeq" id="WP_153661099.1">
    <property type="nucleotide sequence ID" value="NZ_JAAIKR010000001.1"/>
</dbReference>
<accession>A0ABS5HXU3</accession>
<gene>
    <name evidence="2" type="ORF">G3R48_01105</name>
</gene>
<dbReference type="PROSITE" id="PS51257">
    <property type="entry name" value="PROKAR_LIPOPROTEIN"/>
    <property type="match status" value="1"/>
</dbReference>
<evidence type="ECO:0000256" key="1">
    <source>
        <dbReference type="SAM" id="SignalP"/>
    </source>
</evidence>
<reference evidence="2 3" key="1">
    <citation type="submission" date="2020-02" db="EMBL/GenBank/DDBJ databases">
        <title>Shewanella WXL01 sp. nov., a marine bacterium isolated from green algae in Luhuitou Fringing Reef (Northern South China Sea).</title>
        <authorList>
            <person name="Wang X."/>
        </authorList>
    </citation>
    <scope>NUCLEOTIDE SEQUENCE [LARGE SCALE GENOMIC DNA]</scope>
    <source>
        <strain evidence="2 3">MCCC 1A01895</strain>
    </source>
</reference>
<evidence type="ECO:0000313" key="3">
    <source>
        <dbReference type="Proteomes" id="UP000811844"/>
    </source>
</evidence>
<comment type="caution">
    <text evidence="2">The sequence shown here is derived from an EMBL/GenBank/DDBJ whole genome shotgun (WGS) entry which is preliminary data.</text>
</comment>
<proteinExistence type="predicted"/>
<sequence length="183" mass="20713">MKRFSLPVIGRVLLCLALLLGLSSCSSVSIDDYLDSEPRLDLRQFFEGNLYAAGVVEDFSGKVTRKFTVEMTAQWQGDKCELKEWFTFDDGEKQLRIWHITDLGQGKYSGRANDILGVALGQAKGSALRWRYDMALAVDDKTYQVHFDDWMYLVDANTLINKSDIIKFGVTVGKVTLVIQKKD</sequence>
<name>A0ABS5HXU3_9GAMM</name>
<organism evidence="2 3">
    <name type="scientific">Shewanella intestini</name>
    <dbReference type="NCBI Taxonomy" id="2017544"/>
    <lineage>
        <taxon>Bacteria</taxon>
        <taxon>Pseudomonadati</taxon>
        <taxon>Pseudomonadota</taxon>
        <taxon>Gammaproteobacteria</taxon>
        <taxon>Alteromonadales</taxon>
        <taxon>Shewanellaceae</taxon>
        <taxon>Shewanella</taxon>
    </lineage>
</organism>
<dbReference type="InterPro" id="IPR024409">
    <property type="entry name" value="DUF3833"/>
</dbReference>
<protein>
    <submittedName>
        <fullName evidence="2">DUF3833 family protein</fullName>
    </submittedName>
</protein>